<dbReference type="PANTHER" id="PTHR30055">
    <property type="entry name" value="HTH-TYPE TRANSCRIPTIONAL REGULATOR RUTR"/>
    <property type="match status" value="1"/>
</dbReference>
<dbReference type="SUPFAM" id="SSF46689">
    <property type="entry name" value="Homeodomain-like"/>
    <property type="match status" value="1"/>
</dbReference>
<dbReference type="EMBL" id="POQS01000011">
    <property type="protein sequence ID" value="PND30156.1"/>
    <property type="molecule type" value="Genomic_DNA"/>
</dbReference>
<dbReference type="Pfam" id="PF00440">
    <property type="entry name" value="TetR_N"/>
    <property type="match status" value="1"/>
</dbReference>
<comment type="caution">
    <text evidence="4">The sequence shown here is derived from an EMBL/GenBank/DDBJ whole genome shotgun (WGS) entry which is preliminary data.</text>
</comment>
<protein>
    <submittedName>
        <fullName evidence="4">TetR/AcrR family transcriptional regulator</fullName>
    </submittedName>
</protein>
<proteinExistence type="predicted"/>
<sequence>MSPVTRVSAPRPPTSKGEARRVRLLEAAKQSLLEHGYSRTSIQQVVKQAGGSATTAYQLFGSKEGLLAAVLQHELDGVREAVFPPALLRQSVATALHELSVRLLAYALQPESAALYRLLVSECHRLPQLAESLQTAVDTQIHAPLEACLRQACERGELCIDDPRRAAAMLGNQINGIAFQARLSGGRAEGPDAEHLAACRYAVDTLLRAFRP</sequence>
<evidence type="ECO:0000256" key="2">
    <source>
        <dbReference type="PROSITE-ProRule" id="PRU00335"/>
    </source>
</evidence>
<accession>A0A2N8K9M8</accession>
<keyword evidence="1 2" id="KW-0238">DNA-binding</keyword>
<dbReference type="Gene3D" id="1.10.10.60">
    <property type="entry name" value="Homeodomain-like"/>
    <property type="match status" value="1"/>
</dbReference>
<dbReference type="PROSITE" id="PS50977">
    <property type="entry name" value="HTH_TETR_2"/>
    <property type="match status" value="1"/>
</dbReference>
<dbReference type="InterPro" id="IPR009057">
    <property type="entry name" value="Homeodomain-like_sf"/>
</dbReference>
<keyword evidence="5" id="KW-1185">Reference proteome</keyword>
<feature type="DNA-binding region" description="H-T-H motif" evidence="2">
    <location>
        <begin position="41"/>
        <end position="60"/>
    </location>
</feature>
<dbReference type="PANTHER" id="PTHR30055:SF146">
    <property type="entry name" value="HTH-TYPE TRANSCRIPTIONAL DUAL REGULATOR CECR"/>
    <property type="match status" value="1"/>
</dbReference>
<dbReference type="InterPro" id="IPR036271">
    <property type="entry name" value="Tet_transcr_reg_TetR-rel_C_sf"/>
</dbReference>
<dbReference type="SUPFAM" id="SSF48498">
    <property type="entry name" value="Tetracyclin repressor-like, C-terminal domain"/>
    <property type="match status" value="1"/>
</dbReference>
<evidence type="ECO:0000313" key="4">
    <source>
        <dbReference type="EMBL" id="PND30156.1"/>
    </source>
</evidence>
<dbReference type="Proteomes" id="UP000235994">
    <property type="component" value="Unassembled WGS sequence"/>
</dbReference>
<evidence type="ECO:0000256" key="1">
    <source>
        <dbReference type="ARBA" id="ARBA00023125"/>
    </source>
</evidence>
<dbReference type="AlphaFoldDB" id="A0A2N8K9M8"/>
<organism evidence="4 5">
    <name type="scientific">Achromobacter pulmonis</name>
    <dbReference type="NCBI Taxonomy" id="1389932"/>
    <lineage>
        <taxon>Bacteria</taxon>
        <taxon>Pseudomonadati</taxon>
        <taxon>Pseudomonadota</taxon>
        <taxon>Betaproteobacteria</taxon>
        <taxon>Burkholderiales</taxon>
        <taxon>Alcaligenaceae</taxon>
        <taxon>Achromobacter</taxon>
    </lineage>
</organism>
<dbReference type="Pfam" id="PF14246">
    <property type="entry name" value="TetR_C_7"/>
    <property type="match status" value="1"/>
</dbReference>
<name>A0A2N8K9M8_9BURK</name>
<dbReference type="InterPro" id="IPR050109">
    <property type="entry name" value="HTH-type_TetR-like_transc_reg"/>
</dbReference>
<reference evidence="4 5" key="1">
    <citation type="submission" date="2018-01" db="EMBL/GenBank/DDBJ databases">
        <title>The draft genome of an aniline degradation strain ANB-1.</title>
        <authorList>
            <person name="Zhang L."/>
            <person name="Jiang J."/>
        </authorList>
    </citation>
    <scope>NUCLEOTIDE SEQUENCE [LARGE SCALE GENOMIC DNA]</scope>
    <source>
        <strain evidence="4 5">ANB-1</strain>
    </source>
</reference>
<dbReference type="InterPro" id="IPR039536">
    <property type="entry name" value="TetR_C_Proteobacteria"/>
</dbReference>
<dbReference type="InterPro" id="IPR001647">
    <property type="entry name" value="HTH_TetR"/>
</dbReference>
<dbReference type="GO" id="GO:0003700">
    <property type="term" value="F:DNA-binding transcription factor activity"/>
    <property type="evidence" value="ECO:0007669"/>
    <property type="project" value="TreeGrafter"/>
</dbReference>
<dbReference type="RefSeq" id="WP_102776104.1">
    <property type="nucleotide sequence ID" value="NZ_POQS01000011.1"/>
</dbReference>
<evidence type="ECO:0000313" key="5">
    <source>
        <dbReference type="Proteomes" id="UP000235994"/>
    </source>
</evidence>
<dbReference type="Gene3D" id="1.10.357.10">
    <property type="entry name" value="Tetracycline Repressor, domain 2"/>
    <property type="match status" value="1"/>
</dbReference>
<feature type="domain" description="HTH tetR-type" evidence="3">
    <location>
        <begin position="18"/>
        <end position="78"/>
    </location>
</feature>
<dbReference type="PRINTS" id="PR00455">
    <property type="entry name" value="HTHTETR"/>
</dbReference>
<evidence type="ECO:0000259" key="3">
    <source>
        <dbReference type="PROSITE" id="PS50977"/>
    </source>
</evidence>
<dbReference type="GO" id="GO:0000976">
    <property type="term" value="F:transcription cis-regulatory region binding"/>
    <property type="evidence" value="ECO:0007669"/>
    <property type="project" value="TreeGrafter"/>
</dbReference>
<gene>
    <name evidence="4" type="ORF">C1I89_31065</name>
</gene>